<evidence type="ECO:0000313" key="3">
    <source>
        <dbReference type="Proteomes" id="UP000013167"/>
    </source>
</evidence>
<feature type="region of interest" description="Disordered" evidence="1">
    <location>
        <begin position="9"/>
        <end position="43"/>
    </location>
</feature>
<gene>
    <name evidence="2" type="ORF">BN10_130067</name>
</gene>
<evidence type="ECO:0000313" key="2">
    <source>
        <dbReference type="EMBL" id="CCH69053.1"/>
    </source>
</evidence>
<dbReference type="AlphaFoldDB" id="N0DXW8"/>
<organism evidence="2 3">
    <name type="scientific">Phycicoccus elongatus Lp2</name>
    <dbReference type="NCBI Taxonomy" id="1193181"/>
    <lineage>
        <taxon>Bacteria</taxon>
        <taxon>Bacillati</taxon>
        <taxon>Actinomycetota</taxon>
        <taxon>Actinomycetes</taxon>
        <taxon>Micrococcales</taxon>
        <taxon>Intrasporangiaceae</taxon>
        <taxon>Phycicoccus</taxon>
    </lineage>
</organism>
<name>N0DXW8_9MICO</name>
<sequence length="131" mass="15211">MGLRLRQALRDRPRRLRQPGADDQGLRARVRPDYRRPPRAVLTGPTSRSCHRLVTIWDFDGLRDADVIAYGSVRCDRCPTITEKELPGVLHLSPARRHDGCCRPFRSRACRVRFLRQRLELELGLGLQRRC</sequence>
<dbReference type="Proteomes" id="UP000013167">
    <property type="component" value="Unassembled WGS sequence"/>
</dbReference>
<reference evidence="2 3" key="1">
    <citation type="journal article" date="2013" name="ISME J.">
        <title>A metabolic model for members of the genus Tetrasphaera involved in enhanced biological phosphorus removal.</title>
        <authorList>
            <person name="Kristiansen R."/>
            <person name="Nguyen H.T.T."/>
            <person name="Saunders A.M."/>
            <person name="Nielsen J.L."/>
            <person name="Wimmer R."/>
            <person name="Le V.Q."/>
            <person name="McIlroy S.J."/>
            <person name="Petrovski S."/>
            <person name="Seviour R.J."/>
            <person name="Calteau A."/>
            <person name="Nielsen K.L."/>
            <person name="Nielsen P.H."/>
        </authorList>
    </citation>
    <scope>NUCLEOTIDE SEQUENCE [LARGE SCALE GENOMIC DNA]</scope>
    <source>
        <strain evidence="2 3">Lp2</strain>
    </source>
</reference>
<accession>N0DXW8</accession>
<evidence type="ECO:0000256" key="1">
    <source>
        <dbReference type="SAM" id="MobiDB-lite"/>
    </source>
</evidence>
<dbReference type="HOGENOM" id="CLU_1926565_0_0_11"/>
<keyword evidence="3" id="KW-1185">Reference proteome</keyword>
<protein>
    <submittedName>
        <fullName evidence="2">Uncharacterized protein</fullName>
    </submittedName>
</protein>
<comment type="caution">
    <text evidence="2">The sequence shown here is derived from an EMBL/GenBank/DDBJ whole genome shotgun (WGS) entry which is preliminary data.</text>
</comment>
<dbReference type="EMBL" id="CAIZ01000035">
    <property type="protein sequence ID" value="CCH69053.1"/>
    <property type="molecule type" value="Genomic_DNA"/>
</dbReference>
<feature type="compositionally biased region" description="Basic and acidic residues" evidence="1">
    <location>
        <begin position="24"/>
        <end position="36"/>
    </location>
</feature>
<proteinExistence type="predicted"/>